<evidence type="ECO:0000259" key="1">
    <source>
        <dbReference type="Pfam" id="PF04168"/>
    </source>
</evidence>
<evidence type="ECO:0000313" key="2">
    <source>
        <dbReference type="EMBL" id="ATB31311.1"/>
    </source>
</evidence>
<keyword evidence="3" id="KW-1185">Reference proteome</keyword>
<protein>
    <recommendedName>
        <fullName evidence="1">DUF403 domain-containing protein</fullName>
    </recommendedName>
</protein>
<dbReference type="EMBL" id="CP022163">
    <property type="protein sequence ID" value="ATB31311.1"/>
    <property type="molecule type" value="Genomic_DNA"/>
</dbReference>
<proteinExistence type="predicted"/>
<reference evidence="2 3" key="1">
    <citation type="submission" date="2017-06" db="EMBL/GenBank/DDBJ databases">
        <authorList>
            <person name="Kim H.J."/>
            <person name="Triplett B.A."/>
        </authorList>
    </citation>
    <scope>NUCLEOTIDE SEQUENCE [LARGE SCALE GENOMIC DNA]</scope>
    <source>
        <strain evidence="2 3">DSM 14713</strain>
    </source>
</reference>
<dbReference type="InterPro" id="IPR007296">
    <property type="entry name" value="DUF403"/>
</dbReference>
<gene>
    <name evidence="2" type="ORF">MEBOL_004773</name>
</gene>
<evidence type="ECO:0000313" key="3">
    <source>
        <dbReference type="Proteomes" id="UP000217289"/>
    </source>
</evidence>
<feature type="domain" description="DUF403" evidence="1">
    <location>
        <begin position="1"/>
        <end position="315"/>
    </location>
</feature>
<dbReference type="PANTHER" id="PTHR34595">
    <property type="entry name" value="BLR5612 PROTEIN"/>
    <property type="match status" value="1"/>
</dbReference>
<organism evidence="2 3">
    <name type="scientific">Melittangium boletus DSM 14713</name>
    <dbReference type="NCBI Taxonomy" id="1294270"/>
    <lineage>
        <taxon>Bacteria</taxon>
        <taxon>Pseudomonadati</taxon>
        <taxon>Myxococcota</taxon>
        <taxon>Myxococcia</taxon>
        <taxon>Myxococcales</taxon>
        <taxon>Cystobacterineae</taxon>
        <taxon>Archangiaceae</taxon>
        <taxon>Melittangium</taxon>
    </lineage>
</organism>
<sequence>MIARIAENCFWLGRYLERAESTARVLQMTGQLALDAELSAEHLWTPVLAIFGERRAFTERRGVEREADAEDVQRFMTWEETNTSSLLNTLSAAREAARTIREVVSKECWEVTNELYLWLLGDAGREEYEHSRYGFFQHIRRMVQLCLGLFRSTMLHDTPLDFIWLGVMLERVGQTARLLDVHHHVFSGMHPGHPVVETALWLSLLRACSGFEPFMKSHSGRVTGDAVASFLLFESRFPRSVHYCLDSAYRYLVRLCPPDADAQLPGRRTLALALPLLAELRPQALASPDATVHALLTRMVEGTAELCSLISEEYFGRSAASAPQVLGTQVMAG</sequence>
<dbReference type="OrthoDB" id="9803532at2"/>
<dbReference type="PANTHER" id="PTHR34595:SF7">
    <property type="entry name" value="SLL1039 PROTEIN"/>
    <property type="match status" value="1"/>
</dbReference>
<dbReference type="Proteomes" id="UP000217289">
    <property type="component" value="Chromosome"/>
</dbReference>
<dbReference type="AlphaFoldDB" id="A0A250IJF7"/>
<dbReference type="InterPro" id="IPR051680">
    <property type="entry name" value="ATP-dep_Glu-Cys_Ligase-2"/>
</dbReference>
<dbReference type="Pfam" id="PF04168">
    <property type="entry name" value="Alpha-E"/>
    <property type="match status" value="1"/>
</dbReference>
<dbReference type="KEGG" id="mbd:MEBOL_004773"/>
<dbReference type="RefSeq" id="WP_095979655.1">
    <property type="nucleotide sequence ID" value="NZ_CP022163.1"/>
</dbReference>
<name>A0A250IJF7_9BACT</name>
<accession>A0A250IJF7</accession>